<gene>
    <name evidence="1" type="ordered locus">Mnod_2516</name>
</gene>
<dbReference type="eggNOG" id="ENOG502ZZ55">
    <property type="taxonomic scope" value="Bacteria"/>
</dbReference>
<protein>
    <submittedName>
        <fullName evidence="1">Uncharacterized protein</fullName>
    </submittedName>
</protein>
<keyword evidence="2" id="KW-1185">Reference proteome</keyword>
<proteinExistence type="predicted"/>
<dbReference type="HOGENOM" id="CLU_1775273_0_0_5"/>
<accession>B8ICS5</accession>
<dbReference type="EMBL" id="CP001349">
    <property type="protein sequence ID" value="ACL57486.1"/>
    <property type="molecule type" value="Genomic_DNA"/>
</dbReference>
<dbReference type="RefSeq" id="WP_015929166.1">
    <property type="nucleotide sequence ID" value="NC_011894.1"/>
</dbReference>
<dbReference type="AlphaFoldDB" id="B8ICS5"/>
<sequence length="149" mass="15571">MADTQSAPAPVAVDGPAFPRFSGAEVWVQLTQEEKAQIGAVAIELVASWRLRQRVYEDQLSDIVGRAAEAAQVLLTRMLAMEVSEALPDGALEAEDGITPRVPSLLGGICRDCGCTQEDACPGGCGWAGKDQCTACAAENAPAAGRLEL</sequence>
<dbReference type="Proteomes" id="UP000008207">
    <property type="component" value="Chromosome"/>
</dbReference>
<reference evidence="1 2" key="1">
    <citation type="submission" date="2009-01" db="EMBL/GenBank/DDBJ databases">
        <title>Complete sequence of chromosome of Methylobacterium nodulans ORS 2060.</title>
        <authorList>
            <consortium name="US DOE Joint Genome Institute"/>
            <person name="Lucas S."/>
            <person name="Copeland A."/>
            <person name="Lapidus A."/>
            <person name="Glavina del Rio T."/>
            <person name="Dalin E."/>
            <person name="Tice H."/>
            <person name="Bruce D."/>
            <person name="Goodwin L."/>
            <person name="Pitluck S."/>
            <person name="Sims D."/>
            <person name="Brettin T."/>
            <person name="Detter J.C."/>
            <person name="Han C."/>
            <person name="Larimer F."/>
            <person name="Land M."/>
            <person name="Hauser L."/>
            <person name="Kyrpides N."/>
            <person name="Ivanova N."/>
            <person name="Marx C.J."/>
            <person name="Richardson P."/>
        </authorList>
    </citation>
    <scope>NUCLEOTIDE SEQUENCE [LARGE SCALE GENOMIC DNA]</scope>
    <source>
        <strain evidence="2">LMG 21967 / CNCM I-2342 / ORS 2060</strain>
    </source>
</reference>
<organism evidence="1 2">
    <name type="scientific">Methylobacterium nodulans (strain LMG 21967 / CNCM I-2342 / ORS 2060)</name>
    <dbReference type="NCBI Taxonomy" id="460265"/>
    <lineage>
        <taxon>Bacteria</taxon>
        <taxon>Pseudomonadati</taxon>
        <taxon>Pseudomonadota</taxon>
        <taxon>Alphaproteobacteria</taxon>
        <taxon>Hyphomicrobiales</taxon>
        <taxon>Methylobacteriaceae</taxon>
        <taxon>Methylobacterium</taxon>
    </lineage>
</organism>
<name>B8ICS5_METNO</name>
<dbReference type="STRING" id="460265.Mnod_2516"/>
<dbReference type="KEGG" id="mno:Mnod_2516"/>
<evidence type="ECO:0000313" key="1">
    <source>
        <dbReference type="EMBL" id="ACL57486.1"/>
    </source>
</evidence>
<evidence type="ECO:0000313" key="2">
    <source>
        <dbReference type="Proteomes" id="UP000008207"/>
    </source>
</evidence>